<evidence type="ECO:0008006" key="4">
    <source>
        <dbReference type="Google" id="ProtNLM"/>
    </source>
</evidence>
<protein>
    <recommendedName>
        <fullName evidence="4">DUF4177 domain-containing protein</fullName>
    </recommendedName>
</protein>
<sequence length="84" mass="9566">MKFYIVKKDNSVAAIPAQTEQLNEYQKRGFEFVEVVAACDKNDALARFPKHSKKRKKWLVLCSSLLVISITFSLISAIFVLMAK</sequence>
<evidence type="ECO:0000256" key="1">
    <source>
        <dbReference type="SAM" id="Phobius"/>
    </source>
</evidence>
<keyword evidence="3" id="KW-1185">Reference proteome</keyword>
<keyword evidence="1" id="KW-0472">Membrane</keyword>
<gene>
    <name evidence="2" type="ORF">ACI2JU_15945</name>
</gene>
<feature type="transmembrane region" description="Helical" evidence="1">
    <location>
        <begin position="58"/>
        <end position="83"/>
    </location>
</feature>
<dbReference type="RefSeq" id="WP_182717330.1">
    <property type="nucleotide sequence ID" value="NZ_JBJDOT010000023.1"/>
</dbReference>
<evidence type="ECO:0000313" key="2">
    <source>
        <dbReference type="EMBL" id="MFK3865351.1"/>
    </source>
</evidence>
<proteinExistence type="predicted"/>
<keyword evidence="1" id="KW-0812">Transmembrane</keyword>
<comment type="caution">
    <text evidence="2">The sequence shown here is derived from an EMBL/GenBank/DDBJ whole genome shotgun (WGS) entry which is preliminary data.</text>
</comment>
<dbReference type="Proteomes" id="UP001620262">
    <property type="component" value="Unassembled WGS sequence"/>
</dbReference>
<accession>A0ABW8KZY8</accession>
<evidence type="ECO:0000313" key="3">
    <source>
        <dbReference type="Proteomes" id="UP001620262"/>
    </source>
</evidence>
<reference evidence="2 3" key="1">
    <citation type="submission" date="2024-11" db="EMBL/GenBank/DDBJ databases">
        <title>The Natural Products Discovery Center: Release of the First 8490 Sequenced Strains for Exploring Actinobacteria Biosynthetic Diversity.</title>
        <authorList>
            <person name="Kalkreuter E."/>
            <person name="Kautsar S.A."/>
            <person name="Yang D."/>
            <person name="Bader C.D."/>
            <person name="Teijaro C.N."/>
            <person name="Fluegel L."/>
            <person name="Davis C.M."/>
            <person name="Simpson J.R."/>
            <person name="Lauterbach L."/>
            <person name="Steele A.D."/>
            <person name="Gui C."/>
            <person name="Meng S."/>
            <person name="Li G."/>
            <person name="Viehrig K."/>
            <person name="Ye F."/>
            <person name="Su P."/>
            <person name="Kiefer A.F."/>
            <person name="Nichols A."/>
            <person name="Cepeda A.J."/>
            <person name="Yan W."/>
            <person name="Fan B."/>
            <person name="Jiang Y."/>
            <person name="Adhikari A."/>
            <person name="Zheng C.-J."/>
            <person name="Schuster L."/>
            <person name="Cowan T.M."/>
            <person name="Smanski M.J."/>
            <person name="Chevrette M.G."/>
            <person name="De Carvalho L.P.S."/>
            <person name="Shen B."/>
        </authorList>
    </citation>
    <scope>NUCLEOTIDE SEQUENCE [LARGE SCALE GENOMIC DNA]</scope>
    <source>
        <strain evidence="2 3">NPDC078403</strain>
    </source>
</reference>
<organism evidence="2 3">
    <name type="scientific">Pseudoalteromonas rhizosphaerae</name>
    <dbReference type="NCBI Taxonomy" id="2518973"/>
    <lineage>
        <taxon>Bacteria</taxon>
        <taxon>Pseudomonadati</taxon>
        <taxon>Pseudomonadota</taxon>
        <taxon>Gammaproteobacteria</taxon>
        <taxon>Alteromonadales</taxon>
        <taxon>Pseudoalteromonadaceae</taxon>
        <taxon>Pseudoalteromonas</taxon>
    </lineage>
</organism>
<name>A0ABW8KZY8_9GAMM</name>
<dbReference type="EMBL" id="JBJDOT010000023">
    <property type="protein sequence ID" value="MFK3865351.1"/>
    <property type="molecule type" value="Genomic_DNA"/>
</dbReference>
<keyword evidence="1" id="KW-1133">Transmembrane helix</keyword>